<dbReference type="Proteomes" id="UP001193081">
    <property type="component" value="Unassembled WGS sequence"/>
</dbReference>
<sequence length="85" mass="9728">MAVMMPEPNPTEEVLDFLLSAPTPEAVIALRPSPVAQERLRYLLDGNRNTTLNDAERAELENYLQLEHFVRRLKIRAREKLAADV</sequence>
<comment type="caution">
    <text evidence="1">The sequence shown here is derived from an EMBL/GenBank/DDBJ whole genome shotgun (WGS) entry which is preliminary data.</text>
</comment>
<reference evidence="1 2" key="1">
    <citation type="submission" date="2021-03" db="EMBL/GenBank/DDBJ databases">
        <authorList>
            <person name="Grouzdev D.S."/>
        </authorList>
    </citation>
    <scope>NUCLEOTIDE SEQUENCE [LARGE SCALE GENOMIC DNA]</scope>
    <source>
        <strain evidence="1 2">M50-1</strain>
    </source>
</reference>
<organism evidence="1 2">
    <name type="scientific">Candidatus Chloroploca mongolica</name>
    <dbReference type="NCBI Taxonomy" id="2528176"/>
    <lineage>
        <taxon>Bacteria</taxon>
        <taxon>Bacillati</taxon>
        <taxon>Chloroflexota</taxon>
        <taxon>Chloroflexia</taxon>
        <taxon>Chloroflexales</taxon>
        <taxon>Chloroflexineae</taxon>
        <taxon>Oscillochloridaceae</taxon>
        <taxon>Candidatus Chloroploca</taxon>
    </lineage>
</organism>
<name>A0ABS4D6S7_9CHLR</name>
<keyword evidence="2" id="KW-1185">Reference proteome</keyword>
<gene>
    <name evidence="1" type="ORF">EYB53_005440</name>
</gene>
<protein>
    <submittedName>
        <fullName evidence="1">Uncharacterized protein</fullName>
    </submittedName>
</protein>
<evidence type="ECO:0000313" key="2">
    <source>
        <dbReference type="Proteomes" id="UP001193081"/>
    </source>
</evidence>
<evidence type="ECO:0000313" key="1">
    <source>
        <dbReference type="EMBL" id="MBP1465144.1"/>
    </source>
</evidence>
<accession>A0ABS4D6S7</accession>
<proteinExistence type="predicted"/>
<dbReference type="EMBL" id="SIJK02000006">
    <property type="protein sequence ID" value="MBP1465144.1"/>
    <property type="molecule type" value="Genomic_DNA"/>
</dbReference>
<dbReference type="RefSeq" id="WP_135477189.1">
    <property type="nucleotide sequence ID" value="NZ_SIJK02000006.1"/>
</dbReference>